<sequence>LLHRINTTTIFKSRKLLNKSQNGDNRVISGEIDKDISFIRTDESDRSALHVDRANFELVVNEAAVRCVV</sequence>
<accession>A0A7J6F527</accession>
<evidence type="ECO:0000313" key="2">
    <source>
        <dbReference type="Proteomes" id="UP000583929"/>
    </source>
</evidence>
<proteinExistence type="predicted"/>
<name>A0A7J6F527_CANSA</name>
<keyword evidence="2" id="KW-1185">Reference proteome</keyword>
<comment type="caution">
    <text evidence="1">The sequence shown here is derived from an EMBL/GenBank/DDBJ whole genome shotgun (WGS) entry which is preliminary data.</text>
</comment>
<evidence type="ECO:0000313" key="1">
    <source>
        <dbReference type="EMBL" id="KAF4364820.1"/>
    </source>
</evidence>
<organism evidence="1 2">
    <name type="scientific">Cannabis sativa</name>
    <name type="common">Hemp</name>
    <name type="synonym">Marijuana</name>
    <dbReference type="NCBI Taxonomy" id="3483"/>
    <lineage>
        <taxon>Eukaryota</taxon>
        <taxon>Viridiplantae</taxon>
        <taxon>Streptophyta</taxon>
        <taxon>Embryophyta</taxon>
        <taxon>Tracheophyta</taxon>
        <taxon>Spermatophyta</taxon>
        <taxon>Magnoliopsida</taxon>
        <taxon>eudicotyledons</taxon>
        <taxon>Gunneridae</taxon>
        <taxon>Pentapetalae</taxon>
        <taxon>rosids</taxon>
        <taxon>fabids</taxon>
        <taxon>Rosales</taxon>
        <taxon>Cannabaceae</taxon>
        <taxon>Cannabis</taxon>
    </lineage>
</organism>
<protein>
    <submittedName>
        <fullName evidence="1">Uncharacterized protein</fullName>
    </submittedName>
</protein>
<gene>
    <name evidence="1" type="ORF">G4B88_025539</name>
</gene>
<dbReference type="EMBL" id="JAATIQ010000279">
    <property type="protein sequence ID" value="KAF4364820.1"/>
    <property type="molecule type" value="Genomic_DNA"/>
</dbReference>
<dbReference type="Proteomes" id="UP000583929">
    <property type="component" value="Unassembled WGS sequence"/>
</dbReference>
<feature type="non-terminal residue" evidence="1">
    <location>
        <position position="1"/>
    </location>
</feature>
<dbReference type="AlphaFoldDB" id="A0A7J6F527"/>
<reference evidence="1 2" key="1">
    <citation type="journal article" date="2020" name="bioRxiv">
        <title>Sequence and annotation of 42 cannabis genomes reveals extensive copy number variation in cannabinoid synthesis and pathogen resistance genes.</title>
        <authorList>
            <person name="Mckernan K.J."/>
            <person name="Helbert Y."/>
            <person name="Kane L.T."/>
            <person name="Ebling H."/>
            <person name="Zhang L."/>
            <person name="Liu B."/>
            <person name="Eaton Z."/>
            <person name="Mclaughlin S."/>
            <person name="Kingan S."/>
            <person name="Baybayan P."/>
            <person name="Concepcion G."/>
            <person name="Jordan M."/>
            <person name="Riva A."/>
            <person name="Barbazuk W."/>
            <person name="Harkins T."/>
        </authorList>
    </citation>
    <scope>NUCLEOTIDE SEQUENCE [LARGE SCALE GENOMIC DNA]</scope>
    <source>
        <strain evidence="2">cv. Jamaican Lion 4</strain>
        <tissue evidence="1">Leaf</tissue>
    </source>
</reference>